<evidence type="ECO:0000256" key="1">
    <source>
        <dbReference type="ARBA" id="ARBA00022723"/>
    </source>
</evidence>
<evidence type="ECO:0000313" key="6">
    <source>
        <dbReference type="EMBL" id="KAK0158055.1"/>
    </source>
</evidence>
<dbReference type="AlphaFoldDB" id="A0AA39EYI1"/>
<keyword evidence="4" id="KW-0238">DNA-binding</keyword>
<dbReference type="Proteomes" id="UP001168972">
    <property type="component" value="Unassembled WGS sequence"/>
</dbReference>
<evidence type="ECO:0000256" key="4">
    <source>
        <dbReference type="ARBA" id="ARBA00023125"/>
    </source>
</evidence>
<evidence type="ECO:0000256" key="3">
    <source>
        <dbReference type="ARBA" id="ARBA00022833"/>
    </source>
</evidence>
<dbReference type="Pfam" id="PF05485">
    <property type="entry name" value="THAP"/>
    <property type="match status" value="1"/>
</dbReference>
<dbReference type="InterPro" id="IPR006612">
    <property type="entry name" value="THAP_Znf"/>
</dbReference>
<gene>
    <name evidence="6" type="ORF">PV327_011196</name>
</gene>
<evidence type="ECO:0000256" key="2">
    <source>
        <dbReference type="ARBA" id="ARBA00022771"/>
    </source>
</evidence>
<dbReference type="GO" id="GO:0003677">
    <property type="term" value="F:DNA binding"/>
    <property type="evidence" value="ECO:0007669"/>
    <property type="project" value="UniProtKB-KW"/>
</dbReference>
<keyword evidence="1" id="KW-0479">Metal-binding</keyword>
<feature type="domain" description="THAP-type" evidence="5">
    <location>
        <begin position="27"/>
        <end position="106"/>
    </location>
</feature>
<keyword evidence="2" id="KW-0863">Zinc-finger</keyword>
<dbReference type="GO" id="GO:0008270">
    <property type="term" value="F:zinc ion binding"/>
    <property type="evidence" value="ECO:0007669"/>
    <property type="project" value="UniProtKB-KW"/>
</dbReference>
<sequence>MEFHKNYRNKSSSRVKCDVPESKSRMDINLELSFHKIPKPGVIITRVNFFRKTEKADQRSEWLRLLKIEKKEKITLYMCSLHFTPDEYYFPEYQAQKQFLRKNALPIPANIPIQKKISIDERARRVIHRQEQESVMEIEKRMKNTKSSDLQTSVIKKYTVNEFTAGESQLQDKEVNAVDSIIKEGKLASCSKEEIKICIEERASDDSEINIVGHDSYEPLMTDAASATLSILCLNTR</sequence>
<comment type="caution">
    <text evidence="6">The sequence shown here is derived from an EMBL/GenBank/DDBJ whole genome shotgun (WGS) entry which is preliminary data.</text>
</comment>
<organism evidence="6 7">
    <name type="scientific">Microctonus hyperodae</name>
    <name type="common">Parasitoid wasp</name>
    <dbReference type="NCBI Taxonomy" id="165561"/>
    <lineage>
        <taxon>Eukaryota</taxon>
        <taxon>Metazoa</taxon>
        <taxon>Ecdysozoa</taxon>
        <taxon>Arthropoda</taxon>
        <taxon>Hexapoda</taxon>
        <taxon>Insecta</taxon>
        <taxon>Pterygota</taxon>
        <taxon>Neoptera</taxon>
        <taxon>Endopterygota</taxon>
        <taxon>Hymenoptera</taxon>
        <taxon>Apocrita</taxon>
        <taxon>Ichneumonoidea</taxon>
        <taxon>Braconidae</taxon>
        <taxon>Euphorinae</taxon>
        <taxon>Microctonus</taxon>
    </lineage>
</organism>
<protein>
    <recommendedName>
        <fullName evidence="5">THAP-type domain-containing protein</fullName>
    </recommendedName>
</protein>
<keyword evidence="3" id="KW-0862">Zinc</keyword>
<accession>A0AA39EYI1</accession>
<proteinExistence type="predicted"/>
<keyword evidence="7" id="KW-1185">Reference proteome</keyword>
<dbReference type="SUPFAM" id="SSF57716">
    <property type="entry name" value="Glucocorticoid receptor-like (DNA-binding domain)"/>
    <property type="match status" value="1"/>
</dbReference>
<evidence type="ECO:0000313" key="7">
    <source>
        <dbReference type="Proteomes" id="UP001168972"/>
    </source>
</evidence>
<reference evidence="6" key="1">
    <citation type="journal article" date="2023" name="bioRxiv">
        <title>Scaffold-level genome assemblies of two parasitoid biocontrol wasps reveal the parthenogenesis mechanism and an associated novel virus.</title>
        <authorList>
            <person name="Inwood S."/>
            <person name="Skelly J."/>
            <person name="Guhlin J."/>
            <person name="Harrop T."/>
            <person name="Goldson S."/>
            <person name="Dearden P."/>
        </authorList>
    </citation>
    <scope>NUCLEOTIDE SEQUENCE</scope>
    <source>
        <strain evidence="6">Lincoln</strain>
        <tissue evidence="6">Whole body</tissue>
    </source>
</reference>
<name>A0AA39EYI1_MICHY</name>
<evidence type="ECO:0000259" key="5">
    <source>
        <dbReference type="Pfam" id="PF05485"/>
    </source>
</evidence>
<reference evidence="6" key="2">
    <citation type="submission" date="2023-03" db="EMBL/GenBank/DDBJ databases">
        <authorList>
            <person name="Inwood S.N."/>
            <person name="Skelly J.G."/>
            <person name="Guhlin J."/>
            <person name="Harrop T.W.R."/>
            <person name="Goldson S.G."/>
            <person name="Dearden P.K."/>
        </authorList>
    </citation>
    <scope>NUCLEOTIDE SEQUENCE</scope>
    <source>
        <strain evidence="6">Lincoln</strain>
        <tissue evidence="6">Whole body</tissue>
    </source>
</reference>
<feature type="non-terminal residue" evidence="6">
    <location>
        <position position="237"/>
    </location>
</feature>
<dbReference type="EMBL" id="JAQQBR010002002">
    <property type="protein sequence ID" value="KAK0158055.1"/>
    <property type="molecule type" value="Genomic_DNA"/>
</dbReference>